<gene>
    <name evidence="9" type="primary">qcrB_1</name>
    <name evidence="9" type="ORF">Mal48_25000</name>
</gene>
<dbReference type="InterPro" id="IPR036909">
    <property type="entry name" value="Cyt_c-like_dom_sf"/>
</dbReference>
<dbReference type="EMBL" id="CP036267">
    <property type="protein sequence ID" value="QDT33247.1"/>
    <property type="molecule type" value="Genomic_DNA"/>
</dbReference>
<dbReference type="SUPFAM" id="SSF81648">
    <property type="entry name" value="a domain/subunit of cytochrome bc1 complex (Ubiquinol-cytochrome c reductase)"/>
    <property type="match status" value="1"/>
</dbReference>
<dbReference type="PANTHER" id="PTHR19271:SF16">
    <property type="entry name" value="CYTOCHROME B"/>
    <property type="match status" value="1"/>
</dbReference>
<dbReference type="GO" id="GO:0020037">
    <property type="term" value="F:heme binding"/>
    <property type="evidence" value="ECO:0007669"/>
    <property type="project" value="InterPro"/>
</dbReference>
<dbReference type="InterPro" id="IPR005797">
    <property type="entry name" value="Cyt_b/b6_N"/>
</dbReference>
<dbReference type="PANTHER" id="PTHR19271">
    <property type="entry name" value="CYTOCHROME B"/>
    <property type="match status" value="1"/>
</dbReference>
<dbReference type="SUPFAM" id="SSF81342">
    <property type="entry name" value="Transmembrane di-heme cytochromes"/>
    <property type="match status" value="1"/>
</dbReference>
<feature type="transmembrane region" description="Helical" evidence="6">
    <location>
        <begin position="185"/>
        <end position="205"/>
    </location>
</feature>
<evidence type="ECO:0000256" key="5">
    <source>
        <dbReference type="SAM" id="MobiDB-lite"/>
    </source>
</evidence>
<feature type="transmembrane region" description="Helical" evidence="6">
    <location>
        <begin position="290"/>
        <end position="308"/>
    </location>
</feature>
<reference evidence="9 10" key="1">
    <citation type="submission" date="2019-02" db="EMBL/GenBank/DDBJ databases">
        <title>Deep-cultivation of Planctomycetes and their phenomic and genomic characterization uncovers novel biology.</title>
        <authorList>
            <person name="Wiegand S."/>
            <person name="Jogler M."/>
            <person name="Boedeker C."/>
            <person name="Pinto D."/>
            <person name="Vollmers J."/>
            <person name="Rivas-Marin E."/>
            <person name="Kohn T."/>
            <person name="Peeters S.H."/>
            <person name="Heuer A."/>
            <person name="Rast P."/>
            <person name="Oberbeckmann S."/>
            <person name="Bunk B."/>
            <person name="Jeske O."/>
            <person name="Meyerdierks A."/>
            <person name="Storesund J.E."/>
            <person name="Kallscheuer N."/>
            <person name="Luecker S."/>
            <person name="Lage O.M."/>
            <person name="Pohl T."/>
            <person name="Merkel B.J."/>
            <person name="Hornburger P."/>
            <person name="Mueller R.-W."/>
            <person name="Bruemmer F."/>
            <person name="Labrenz M."/>
            <person name="Spormann A.M."/>
            <person name="Op den Camp H."/>
            <person name="Overmann J."/>
            <person name="Amann R."/>
            <person name="Jetten M.S.M."/>
            <person name="Mascher T."/>
            <person name="Medema M.H."/>
            <person name="Devos D.P."/>
            <person name="Kaster A.-K."/>
            <person name="Ovreas L."/>
            <person name="Rohde M."/>
            <person name="Galperin M.Y."/>
            <person name="Jogler C."/>
        </authorList>
    </citation>
    <scope>NUCLEOTIDE SEQUENCE [LARGE SCALE GENOMIC DNA]</scope>
    <source>
        <strain evidence="9 10">Mal48</strain>
    </source>
</reference>
<dbReference type="GO" id="GO:0016020">
    <property type="term" value="C:membrane"/>
    <property type="evidence" value="ECO:0007669"/>
    <property type="project" value="InterPro"/>
</dbReference>
<keyword evidence="6" id="KW-0812">Transmembrane</keyword>
<dbReference type="Proteomes" id="UP000315724">
    <property type="component" value="Chromosome"/>
</dbReference>
<feature type="transmembrane region" description="Helical" evidence="6">
    <location>
        <begin position="385"/>
        <end position="404"/>
    </location>
</feature>
<keyword evidence="10" id="KW-1185">Reference proteome</keyword>
<dbReference type="GO" id="GO:0046872">
    <property type="term" value="F:metal ion binding"/>
    <property type="evidence" value="ECO:0007669"/>
    <property type="project" value="UniProtKB-KW"/>
</dbReference>
<dbReference type="PROSITE" id="PS51007">
    <property type="entry name" value="CYTC"/>
    <property type="match status" value="2"/>
</dbReference>
<dbReference type="Gene3D" id="1.10.760.10">
    <property type="entry name" value="Cytochrome c-like domain"/>
    <property type="match status" value="1"/>
</dbReference>
<feature type="transmembrane region" description="Helical" evidence="6">
    <location>
        <begin position="35"/>
        <end position="59"/>
    </location>
</feature>
<evidence type="ECO:0000256" key="1">
    <source>
        <dbReference type="ARBA" id="ARBA00022617"/>
    </source>
</evidence>
<accession>A0A517QNU4</accession>
<feature type="transmembrane region" description="Helical" evidence="6">
    <location>
        <begin position="119"/>
        <end position="139"/>
    </location>
</feature>
<dbReference type="GO" id="GO:0009055">
    <property type="term" value="F:electron transfer activity"/>
    <property type="evidence" value="ECO:0007669"/>
    <property type="project" value="InterPro"/>
</dbReference>
<dbReference type="KEGG" id="tpol:Mal48_25000"/>
<dbReference type="GO" id="GO:0016491">
    <property type="term" value="F:oxidoreductase activity"/>
    <property type="evidence" value="ECO:0007669"/>
    <property type="project" value="InterPro"/>
</dbReference>
<evidence type="ECO:0000259" key="7">
    <source>
        <dbReference type="PROSITE" id="PS51002"/>
    </source>
</evidence>
<feature type="transmembrane region" description="Helical" evidence="6">
    <location>
        <begin position="86"/>
        <end position="107"/>
    </location>
</feature>
<protein>
    <submittedName>
        <fullName evidence="9">Menaquinol-cytochrome c reductase cytochrome b subunit</fullName>
    </submittedName>
</protein>
<dbReference type="Pfam" id="PF00033">
    <property type="entry name" value="Cytochrome_B"/>
    <property type="match status" value="1"/>
</dbReference>
<proteinExistence type="predicted"/>
<evidence type="ECO:0000256" key="3">
    <source>
        <dbReference type="ARBA" id="ARBA00023004"/>
    </source>
</evidence>
<organism evidence="9 10">
    <name type="scientific">Thalassoglobus polymorphus</name>
    <dbReference type="NCBI Taxonomy" id="2527994"/>
    <lineage>
        <taxon>Bacteria</taxon>
        <taxon>Pseudomonadati</taxon>
        <taxon>Planctomycetota</taxon>
        <taxon>Planctomycetia</taxon>
        <taxon>Planctomycetales</taxon>
        <taxon>Planctomycetaceae</taxon>
        <taxon>Thalassoglobus</taxon>
    </lineage>
</organism>
<dbReference type="PROSITE" id="PS51002">
    <property type="entry name" value="CYTB_NTER"/>
    <property type="match status" value="1"/>
</dbReference>
<evidence type="ECO:0000313" key="9">
    <source>
        <dbReference type="EMBL" id="QDT33247.1"/>
    </source>
</evidence>
<dbReference type="AlphaFoldDB" id="A0A517QNU4"/>
<dbReference type="InterPro" id="IPR027387">
    <property type="entry name" value="Cytb/b6-like_sf"/>
</dbReference>
<dbReference type="InterPro" id="IPR036150">
    <property type="entry name" value="Cyt_b/b6_C_sf"/>
</dbReference>
<dbReference type="SUPFAM" id="SSF46626">
    <property type="entry name" value="Cytochrome c"/>
    <property type="match status" value="2"/>
</dbReference>
<evidence type="ECO:0000256" key="6">
    <source>
        <dbReference type="SAM" id="Phobius"/>
    </source>
</evidence>
<feature type="domain" description="Cytochrome c" evidence="8">
    <location>
        <begin position="580"/>
        <end position="689"/>
    </location>
</feature>
<evidence type="ECO:0000256" key="4">
    <source>
        <dbReference type="PROSITE-ProRule" id="PRU00433"/>
    </source>
</evidence>
<dbReference type="InterPro" id="IPR009056">
    <property type="entry name" value="Cyt_c-like_dom"/>
</dbReference>
<keyword evidence="6" id="KW-0472">Membrane</keyword>
<dbReference type="GO" id="GO:0022904">
    <property type="term" value="P:respiratory electron transport chain"/>
    <property type="evidence" value="ECO:0007669"/>
    <property type="project" value="InterPro"/>
</dbReference>
<name>A0A517QNU4_9PLAN</name>
<feature type="domain" description="Cytochrome b/b6 N-terminal region profile" evidence="7">
    <location>
        <begin position="5"/>
        <end position="216"/>
    </location>
</feature>
<feature type="transmembrane region" description="Helical" evidence="6">
    <location>
        <begin position="249"/>
        <end position="269"/>
    </location>
</feature>
<evidence type="ECO:0000256" key="2">
    <source>
        <dbReference type="ARBA" id="ARBA00022723"/>
    </source>
</evidence>
<keyword evidence="6" id="KW-1133">Transmembrane helix</keyword>
<feature type="region of interest" description="Disordered" evidence="5">
    <location>
        <begin position="696"/>
        <end position="720"/>
    </location>
</feature>
<dbReference type="Gene3D" id="1.20.810.10">
    <property type="entry name" value="Cytochrome Bc1 Complex, Chain C"/>
    <property type="match status" value="1"/>
</dbReference>
<keyword evidence="3 4" id="KW-0408">Iron</keyword>
<feature type="domain" description="Cytochrome c" evidence="8">
    <location>
        <begin position="453"/>
        <end position="569"/>
    </location>
</feature>
<keyword evidence="2 4" id="KW-0479">Metal-binding</keyword>
<sequence>MIKRLTDWLDHRTGYRDLMHEALNEPIPGGAKWRYVWGSTLTFTFFVQVITGFCLWMAYSPSATSAWESVYYIQYHMLFGWVVRGIHHFAAQAMMILLMLHLMQVVIDGAYKAPREVNFWLGLVLMQIVMFLGLTGYLLPWDQKGYYATRVATEIMGSAPLVGPYMQQLMQGGTSYGNHTLTRFFALHAGILPAMLVGFLALHIYVFRRHAIHTHSEVSVTSSKVFSIACVVIAAGIAIAKYFKLVSFPPAYAIAIIFVVLGFFAFLFGRKGKPEPESRFWPDQVLKDGVACLAVMAAILGATMYWHGAELTAPANPSEAYSAARPEWYYLFLFKFLQFEFVSQWGEMTHLGEALGAIVIPGILFGILALMPIIAYFRLGHKFNVAYLWTMIGIAGALTGIAYYEDWYGDTEEGRDFRASVAEAHRDGHRTVELAMSETGIPPEGAATLLANDPLTQGPKIFEQYCLSCHQTESRFDEFEEKPQAPGLADPANREEIFFGSRAWTQAVLTDFGGHFSSLANITGERAEAAQAILEGSMKDWSDSNAEVLTDPENKDDYKALVEFLYTQSQRPDALAPDDAVVQRGQEIFVSGEMTKGSIDACVDCHSMHALTTQGEGNLLKFVLQEEPLSEDLQPVLTGYAGTEWLKNFIANPQAHYAGEYGNNAMPAFESQLSEHDLEMVSRWLAKDYYIAPATASHDAKPADDAPPAEDEAKEAANAE</sequence>
<evidence type="ECO:0000259" key="8">
    <source>
        <dbReference type="PROSITE" id="PS51007"/>
    </source>
</evidence>
<feature type="transmembrane region" description="Helical" evidence="6">
    <location>
        <begin position="358"/>
        <end position="379"/>
    </location>
</feature>
<keyword evidence="1 4" id="KW-0349">Heme</keyword>
<evidence type="ECO:0000313" key="10">
    <source>
        <dbReference type="Proteomes" id="UP000315724"/>
    </source>
</evidence>
<feature type="transmembrane region" description="Helical" evidence="6">
    <location>
        <begin position="225"/>
        <end position="243"/>
    </location>
</feature>
<dbReference type="InterPro" id="IPR016174">
    <property type="entry name" value="Di-haem_cyt_TM"/>
</dbReference>
<dbReference type="RefSeq" id="WP_197441639.1">
    <property type="nucleotide sequence ID" value="NZ_CP036267.1"/>
</dbReference>